<dbReference type="EMBL" id="CP013615">
    <property type="protein sequence ID" value="AMN31186.1"/>
    <property type="molecule type" value="Genomic_DNA"/>
</dbReference>
<name>A0A140GRM7_CLOPF</name>
<feature type="compositionally biased region" description="Acidic residues" evidence="2">
    <location>
        <begin position="64"/>
        <end position="75"/>
    </location>
</feature>
<gene>
    <name evidence="3" type="ORF">JFP838_pA0270</name>
</gene>
<sequence length="282" mass="33867">MSLFKFLQKKQKSDENYNKFEVETPCYSEEKVTETTYYKPNTSKEYNKEYNDESSDNYVQDNGFNEEEEEEEKFYEDDELIDTGYANLGSEFKHEIYDSDFYYREKFVNYFNVNEKFLKEVDVDSIEFRCTYISVLGFADDYNGLIQDYLNNFKNYIHYEFLINNLLLRIDVKEQLNLIYTLSGVLNLETSLEIKEEYNKLLDLFEELKVEITKEECEFESTDEEFDKKTHYIRIASDIVKSFFLFVNKKCSYGDIEISEIDRKAYELIKELYNLGEKCTNS</sequence>
<dbReference type="PATRIC" id="fig|1502.177.peg.3478"/>
<feature type="coiled-coil region" evidence="1">
    <location>
        <begin position="195"/>
        <end position="225"/>
    </location>
</feature>
<dbReference type="AlphaFoldDB" id="A0A140GRM7"/>
<keyword evidence="1" id="KW-0175">Coiled coil</keyword>
<keyword evidence="3" id="KW-0614">Plasmid</keyword>
<protein>
    <submittedName>
        <fullName evidence="3">Uncharacterized protein</fullName>
    </submittedName>
</protein>
<accession>A0A140GRM7</accession>
<proteinExistence type="predicted"/>
<reference evidence="3 4" key="1">
    <citation type="journal article" date="2016" name="PLoS ONE">
        <title>Plasmid Characterization and Chromosome Analysis of Two netF+ Clostridium perfringens Isolates Associated with Foal and Canine Necrotizing Enteritis.</title>
        <authorList>
            <person name="Mehdizadeh Gohari I."/>
            <person name="Kropinski A.M."/>
            <person name="Weese S.J."/>
            <person name="Parreira V.R."/>
            <person name="Whitehead A.E."/>
            <person name="Boerlin P."/>
            <person name="Prescott J.F."/>
        </authorList>
    </citation>
    <scope>NUCLEOTIDE SEQUENCE [LARGE SCALE GENOMIC DNA]</scope>
    <source>
        <strain evidence="3 4">JP838</strain>
        <plasmid evidence="4">Plasmid pJFP838A</plasmid>
    </source>
</reference>
<organism evidence="3 4">
    <name type="scientific">Clostridium perfringens</name>
    <dbReference type="NCBI Taxonomy" id="1502"/>
    <lineage>
        <taxon>Bacteria</taxon>
        <taxon>Bacillati</taxon>
        <taxon>Bacillota</taxon>
        <taxon>Clostridia</taxon>
        <taxon>Eubacteriales</taxon>
        <taxon>Clostridiaceae</taxon>
        <taxon>Clostridium</taxon>
    </lineage>
</organism>
<evidence type="ECO:0000256" key="2">
    <source>
        <dbReference type="SAM" id="MobiDB-lite"/>
    </source>
</evidence>
<feature type="compositionally biased region" description="Polar residues" evidence="2">
    <location>
        <begin position="34"/>
        <end position="44"/>
    </location>
</feature>
<evidence type="ECO:0000313" key="3">
    <source>
        <dbReference type="EMBL" id="AMN31186.1"/>
    </source>
</evidence>
<dbReference type="RefSeq" id="WP_061429778.1">
    <property type="nucleotide sequence ID" value="NZ_CATNZX010000001.1"/>
</dbReference>
<dbReference type="Proteomes" id="UP000070260">
    <property type="component" value="Plasmid pJFP838A"/>
</dbReference>
<evidence type="ECO:0000256" key="1">
    <source>
        <dbReference type="SAM" id="Coils"/>
    </source>
</evidence>
<feature type="region of interest" description="Disordered" evidence="2">
    <location>
        <begin position="31"/>
        <end position="75"/>
    </location>
</feature>
<geneLocation type="plasmid" evidence="3 4">
    <name>pJFP838A</name>
</geneLocation>
<evidence type="ECO:0000313" key="4">
    <source>
        <dbReference type="Proteomes" id="UP000070260"/>
    </source>
</evidence>